<dbReference type="AlphaFoldDB" id="A0A4R0JLP2"/>
<comment type="caution">
    <text evidence="1">The sequence shown here is derived from an EMBL/GenBank/DDBJ whole genome shotgun (WGS) entry which is preliminary data.</text>
</comment>
<gene>
    <name evidence="1" type="ORF">E0H73_42995</name>
</gene>
<evidence type="ECO:0000313" key="1">
    <source>
        <dbReference type="EMBL" id="TCC48051.1"/>
    </source>
</evidence>
<accession>A0A4R0JLP2</accession>
<sequence>MPNPLFSTYRGGENRVTSSLMAVFERMDLALVQELLEAATGTGEELRTVTFENQVVNVGAVPDARISARFTWWFETKTARGGYATEGHDRHQVRVHARQLEDDPHARLFVLTPDPAPPAWFDRLDGVNDAVRQQVVWLSFKDLADAIVGIMADPNRLIGEQTRFLLTELVALFEADGLLTNDDAVVVAARSAWQEYLDYSAYICQPDRTFREGISHFGFYYHGSIQSKVAKIHAYHPAVPFTRTEADRRRNRCEDGLADLIEQVLAAGARIEGDSHGVMLLSGPSDNDTVHLDAPIVNDTKTEAGKPWAWTLGQRYTRLDRLRSGVSRTSQL</sequence>
<dbReference type="RefSeq" id="WP_131366647.1">
    <property type="nucleotide sequence ID" value="NZ_SJKB01000029.1"/>
</dbReference>
<keyword evidence="2" id="KW-1185">Reference proteome</keyword>
<dbReference type="Proteomes" id="UP000291144">
    <property type="component" value="Unassembled WGS sequence"/>
</dbReference>
<evidence type="ECO:0008006" key="3">
    <source>
        <dbReference type="Google" id="ProtNLM"/>
    </source>
</evidence>
<organism evidence="1 2">
    <name type="scientific">Kribbella pittospori</name>
    <dbReference type="NCBI Taxonomy" id="722689"/>
    <lineage>
        <taxon>Bacteria</taxon>
        <taxon>Bacillati</taxon>
        <taxon>Actinomycetota</taxon>
        <taxon>Actinomycetes</taxon>
        <taxon>Propionibacteriales</taxon>
        <taxon>Kribbellaceae</taxon>
        <taxon>Kribbella</taxon>
    </lineage>
</organism>
<dbReference type="OrthoDB" id="3418622at2"/>
<protein>
    <recommendedName>
        <fullName evidence="3">Restriction endonuclease</fullName>
    </recommendedName>
</protein>
<evidence type="ECO:0000313" key="2">
    <source>
        <dbReference type="Proteomes" id="UP000291144"/>
    </source>
</evidence>
<name>A0A4R0JLP2_9ACTN</name>
<reference evidence="1 2" key="1">
    <citation type="submission" date="2019-02" db="EMBL/GenBank/DDBJ databases">
        <title>Kribbella capetownensis sp. nov. and Kribbella speibonae sp. nov., isolated from soil.</title>
        <authorList>
            <person name="Curtis S.M."/>
            <person name="Norton I."/>
            <person name="Everest G.J."/>
            <person name="Meyers P.R."/>
        </authorList>
    </citation>
    <scope>NUCLEOTIDE SEQUENCE [LARGE SCALE GENOMIC DNA]</scope>
    <source>
        <strain evidence="1 2">NRRL B-24813</strain>
    </source>
</reference>
<dbReference type="EMBL" id="SJKB01000029">
    <property type="protein sequence ID" value="TCC48051.1"/>
    <property type="molecule type" value="Genomic_DNA"/>
</dbReference>
<proteinExistence type="predicted"/>